<dbReference type="EMBL" id="MUJZ01049727">
    <property type="protein sequence ID" value="OTF73860.1"/>
    <property type="molecule type" value="Genomic_DNA"/>
</dbReference>
<gene>
    <name evidence="2" type="ORF">BLA29_013352</name>
</gene>
<protein>
    <submittedName>
        <fullName evidence="2">Uncharacterized protein</fullName>
    </submittedName>
</protein>
<evidence type="ECO:0000313" key="2">
    <source>
        <dbReference type="EMBL" id="OTF73860.1"/>
    </source>
</evidence>
<organism evidence="2 3">
    <name type="scientific">Euroglyphus maynei</name>
    <name type="common">Mayne's house dust mite</name>
    <dbReference type="NCBI Taxonomy" id="6958"/>
    <lineage>
        <taxon>Eukaryota</taxon>
        <taxon>Metazoa</taxon>
        <taxon>Ecdysozoa</taxon>
        <taxon>Arthropoda</taxon>
        <taxon>Chelicerata</taxon>
        <taxon>Arachnida</taxon>
        <taxon>Acari</taxon>
        <taxon>Acariformes</taxon>
        <taxon>Sarcoptiformes</taxon>
        <taxon>Astigmata</taxon>
        <taxon>Psoroptidia</taxon>
        <taxon>Analgoidea</taxon>
        <taxon>Pyroglyphidae</taxon>
        <taxon>Pyroglyphinae</taxon>
        <taxon>Euroglyphus</taxon>
    </lineage>
</organism>
<feature type="compositionally biased region" description="Polar residues" evidence="1">
    <location>
        <begin position="1"/>
        <end position="10"/>
    </location>
</feature>
<feature type="region of interest" description="Disordered" evidence="1">
    <location>
        <begin position="1"/>
        <end position="70"/>
    </location>
</feature>
<reference evidence="2 3" key="1">
    <citation type="submission" date="2017-03" db="EMBL/GenBank/DDBJ databases">
        <title>Genome Survey of Euroglyphus maynei.</title>
        <authorList>
            <person name="Arlian L.G."/>
            <person name="Morgan M.S."/>
            <person name="Rider S.D."/>
        </authorList>
    </citation>
    <scope>NUCLEOTIDE SEQUENCE [LARGE SCALE GENOMIC DNA]</scope>
    <source>
        <strain evidence="2">Arlian Lab</strain>
        <tissue evidence="2">Whole body</tissue>
    </source>
</reference>
<name>A0A1Y3AZA6_EURMA</name>
<evidence type="ECO:0000313" key="3">
    <source>
        <dbReference type="Proteomes" id="UP000194236"/>
    </source>
</evidence>
<dbReference type="AlphaFoldDB" id="A0A1Y3AZA6"/>
<proteinExistence type="predicted"/>
<feature type="compositionally biased region" description="Low complexity" evidence="1">
    <location>
        <begin position="26"/>
        <end position="45"/>
    </location>
</feature>
<accession>A0A1Y3AZA6</accession>
<comment type="caution">
    <text evidence="2">The sequence shown here is derived from an EMBL/GenBank/DDBJ whole genome shotgun (WGS) entry which is preliminary data.</text>
</comment>
<evidence type="ECO:0000256" key="1">
    <source>
        <dbReference type="SAM" id="MobiDB-lite"/>
    </source>
</evidence>
<sequence>MTMSVMQQPPVQIVRTDSPDNDSAFSDSISLISSEQSSSSSSTSSTGGGGGSKSTTSIATIRKGNSSVNQ</sequence>
<dbReference type="Proteomes" id="UP000194236">
    <property type="component" value="Unassembled WGS sequence"/>
</dbReference>
<keyword evidence="3" id="KW-1185">Reference proteome</keyword>